<dbReference type="Pfam" id="PF17917">
    <property type="entry name" value="RT_RNaseH"/>
    <property type="match status" value="1"/>
</dbReference>
<dbReference type="STRING" id="22663.A0A2I0JYM0"/>
<name>A0A2I0JYM0_PUNGR</name>
<dbReference type="GO" id="GO:0004519">
    <property type="term" value="F:endonuclease activity"/>
    <property type="evidence" value="ECO:0007669"/>
    <property type="project" value="UniProtKB-KW"/>
</dbReference>
<keyword evidence="3" id="KW-0540">Nuclease</keyword>
<dbReference type="PANTHER" id="PTHR37984:SF5">
    <property type="entry name" value="PROTEIN NYNRIN-LIKE"/>
    <property type="match status" value="1"/>
</dbReference>
<dbReference type="InterPro" id="IPR043128">
    <property type="entry name" value="Rev_trsase/Diguanyl_cyclase"/>
</dbReference>
<dbReference type="Gene3D" id="3.30.70.270">
    <property type="match status" value="1"/>
</dbReference>
<dbReference type="InterPro" id="IPR050951">
    <property type="entry name" value="Retrovirus_Pol_polyprotein"/>
</dbReference>
<evidence type="ECO:0000256" key="5">
    <source>
        <dbReference type="ARBA" id="ARBA00022801"/>
    </source>
</evidence>
<comment type="caution">
    <text evidence="8">The sequence shown here is derived from an EMBL/GenBank/DDBJ whole genome shotgun (WGS) entry which is preliminary data.</text>
</comment>
<proteinExistence type="predicted"/>
<dbReference type="CDD" id="cd01647">
    <property type="entry name" value="RT_LTR"/>
    <property type="match status" value="1"/>
</dbReference>
<evidence type="ECO:0000256" key="3">
    <source>
        <dbReference type="ARBA" id="ARBA00022722"/>
    </source>
</evidence>
<evidence type="ECO:0000313" key="9">
    <source>
        <dbReference type="Proteomes" id="UP000233551"/>
    </source>
</evidence>
<dbReference type="InterPro" id="IPR041373">
    <property type="entry name" value="RT_RNaseH"/>
</dbReference>
<feature type="domain" description="Reverse transcriptase RNase H-like" evidence="7">
    <location>
        <begin position="95"/>
        <end position="176"/>
    </location>
</feature>
<dbReference type="PANTHER" id="PTHR37984">
    <property type="entry name" value="PROTEIN CBG26694"/>
    <property type="match status" value="1"/>
</dbReference>
<evidence type="ECO:0000256" key="1">
    <source>
        <dbReference type="ARBA" id="ARBA00022679"/>
    </source>
</evidence>
<protein>
    <recommendedName>
        <fullName evidence="7">Reverse transcriptase RNase H-like domain-containing protein</fullName>
    </recommendedName>
</protein>
<keyword evidence="9" id="KW-1185">Reference proteome</keyword>
<dbReference type="Proteomes" id="UP000233551">
    <property type="component" value="Unassembled WGS sequence"/>
</dbReference>
<evidence type="ECO:0000313" key="8">
    <source>
        <dbReference type="EMBL" id="PKI60910.1"/>
    </source>
</evidence>
<dbReference type="EMBL" id="PGOL01001098">
    <property type="protein sequence ID" value="PKI60910.1"/>
    <property type="molecule type" value="Genomic_DNA"/>
</dbReference>
<dbReference type="GO" id="GO:0016787">
    <property type="term" value="F:hydrolase activity"/>
    <property type="evidence" value="ECO:0007669"/>
    <property type="project" value="UniProtKB-KW"/>
</dbReference>
<keyword evidence="5" id="KW-0378">Hydrolase</keyword>
<dbReference type="InterPro" id="IPR043502">
    <property type="entry name" value="DNA/RNA_pol_sf"/>
</dbReference>
<evidence type="ECO:0000256" key="6">
    <source>
        <dbReference type="ARBA" id="ARBA00022918"/>
    </source>
</evidence>
<sequence>MCCSGDPVNKITVKYRYPIPWLDDMLGELQDAMIFSKIDLKSKYHQIRMNEGDEWKTAFKMKFGLYMWTAISFGLSNAPSTFMRLMNHVLRKFIGRFVIQDRRHIAYFSEKLSGPRLNYSTYDKESYALTQASETLRYYLLPKEFVIHTDHESLRHLKGKMKLNWRHAKRMEFLEVFPT</sequence>
<reference evidence="8 9" key="1">
    <citation type="submission" date="2017-11" db="EMBL/GenBank/DDBJ databases">
        <title>De-novo sequencing of pomegranate (Punica granatum L.) genome.</title>
        <authorList>
            <person name="Akparov Z."/>
            <person name="Amiraslanov A."/>
            <person name="Hajiyeva S."/>
            <person name="Abbasov M."/>
            <person name="Kaur K."/>
            <person name="Hamwieh A."/>
            <person name="Solovyev V."/>
            <person name="Salamov A."/>
            <person name="Braich B."/>
            <person name="Kosarev P."/>
            <person name="Mahmoud A."/>
            <person name="Hajiyev E."/>
            <person name="Babayeva S."/>
            <person name="Izzatullayeva V."/>
            <person name="Mammadov A."/>
            <person name="Mammadov A."/>
            <person name="Sharifova S."/>
            <person name="Ojaghi J."/>
            <person name="Eynullazada K."/>
            <person name="Bayramov B."/>
            <person name="Abdulazimova A."/>
            <person name="Shahmuradov I."/>
        </authorList>
    </citation>
    <scope>NUCLEOTIDE SEQUENCE [LARGE SCALE GENOMIC DNA]</scope>
    <source>
        <strain evidence="9">cv. AG2017</strain>
        <tissue evidence="8">Leaf</tissue>
    </source>
</reference>
<evidence type="ECO:0000256" key="4">
    <source>
        <dbReference type="ARBA" id="ARBA00022759"/>
    </source>
</evidence>
<keyword evidence="2" id="KW-0548">Nucleotidyltransferase</keyword>
<dbReference type="GO" id="GO:0003964">
    <property type="term" value="F:RNA-directed DNA polymerase activity"/>
    <property type="evidence" value="ECO:0007669"/>
    <property type="project" value="UniProtKB-KW"/>
</dbReference>
<keyword evidence="4" id="KW-0255">Endonuclease</keyword>
<evidence type="ECO:0000256" key="2">
    <source>
        <dbReference type="ARBA" id="ARBA00022695"/>
    </source>
</evidence>
<evidence type="ECO:0000259" key="7">
    <source>
        <dbReference type="Pfam" id="PF17917"/>
    </source>
</evidence>
<keyword evidence="1" id="KW-0808">Transferase</keyword>
<dbReference type="SUPFAM" id="SSF56672">
    <property type="entry name" value="DNA/RNA polymerases"/>
    <property type="match status" value="1"/>
</dbReference>
<organism evidence="8 9">
    <name type="scientific">Punica granatum</name>
    <name type="common">Pomegranate</name>
    <dbReference type="NCBI Taxonomy" id="22663"/>
    <lineage>
        <taxon>Eukaryota</taxon>
        <taxon>Viridiplantae</taxon>
        <taxon>Streptophyta</taxon>
        <taxon>Embryophyta</taxon>
        <taxon>Tracheophyta</taxon>
        <taxon>Spermatophyta</taxon>
        <taxon>Magnoliopsida</taxon>
        <taxon>eudicotyledons</taxon>
        <taxon>Gunneridae</taxon>
        <taxon>Pentapetalae</taxon>
        <taxon>rosids</taxon>
        <taxon>malvids</taxon>
        <taxon>Myrtales</taxon>
        <taxon>Lythraceae</taxon>
        <taxon>Punica</taxon>
    </lineage>
</organism>
<accession>A0A2I0JYM0</accession>
<dbReference type="AlphaFoldDB" id="A0A2I0JYM0"/>
<keyword evidence="6" id="KW-0695">RNA-directed DNA polymerase</keyword>
<gene>
    <name evidence="8" type="ORF">CRG98_018687</name>
</gene>